<comment type="caution">
    <text evidence="1">The sequence shown here is derived from an EMBL/GenBank/DDBJ whole genome shotgun (WGS) entry which is preliminary data.</text>
</comment>
<sequence>MLLYELNFLQSDFGRTWSAQTWSKYRARQELERYLEGESQ</sequence>
<dbReference type="Proteomes" id="UP000241639">
    <property type="component" value="Unassembled WGS sequence"/>
</dbReference>
<evidence type="ECO:0000313" key="1">
    <source>
        <dbReference type="EMBL" id="PTM59857.1"/>
    </source>
</evidence>
<keyword evidence="2" id="KW-1185">Reference proteome</keyword>
<dbReference type="EMBL" id="PZZP01000001">
    <property type="protein sequence ID" value="PTM59857.1"/>
    <property type="molecule type" value="Genomic_DNA"/>
</dbReference>
<dbReference type="RefSeq" id="WP_281261208.1">
    <property type="nucleotide sequence ID" value="NZ_PZZP01000001.1"/>
</dbReference>
<name>A0A2T4ZDA0_9BACL</name>
<proteinExistence type="predicted"/>
<gene>
    <name evidence="1" type="ORF">C8J48_2492</name>
</gene>
<organism evidence="1 2">
    <name type="scientific">Desmospora activa DSM 45169</name>
    <dbReference type="NCBI Taxonomy" id="1121389"/>
    <lineage>
        <taxon>Bacteria</taxon>
        <taxon>Bacillati</taxon>
        <taxon>Bacillota</taxon>
        <taxon>Bacilli</taxon>
        <taxon>Bacillales</taxon>
        <taxon>Thermoactinomycetaceae</taxon>
        <taxon>Desmospora</taxon>
    </lineage>
</organism>
<evidence type="ECO:0000313" key="2">
    <source>
        <dbReference type="Proteomes" id="UP000241639"/>
    </source>
</evidence>
<accession>A0A2T4ZDA0</accession>
<reference evidence="1 2" key="1">
    <citation type="submission" date="2018-04" db="EMBL/GenBank/DDBJ databases">
        <title>Genomic Encyclopedia of Archaeal and Bacterial Type Strains, Phase II (KMG-II): from individual species to whole genera.</title>
        <authorList>
            <person name="Goeker M."/>
        </authorList>
    </citation>
    <scope>NUCLEOTIDE SEQUENCE [LARGE SCALE GENOMIC DNA]</scope>
    <source>
        <strain evidence="1 2">DSM 45169</strain>
    </source>
</reference>
<dbReference type="AlphaFoldDB" id="A0A2T4ZDA0"/>
<protein>
    <submittedName>
        <fullName evidence="1">Uncharacterized protein</fullName>
    </submittedName>
</protein>